<feature type="region of interest" description="Disordered" evidence="1">
    <location>
        <begin position="1"/>
        <end position="54"/>
    </location>
</feature>
<name>A0A9J7BJC4_9BACT</name>
<evidence type="ECO:0000256" key="1">
    <source>
        <dbReference type="SAM" id="MobiDB-lite"/>
    </source>
</evidence>
<dbReference type="AlphaFoldDB" id="A0A9J7BJC4"/>
<evidence type="ECO:0000313" key="2">
    <source>
        <dbReference type="EMBL" id="UWZ82569.1"/>
    </source>
</evidence>
<sequence>MPDQPDDPIHYDMKIPPEPQDATLNKQEEQKNSGEHTPKSSDEENSDPSPSIRP</sequence>
<accession>A0A9J7BJC4</accession>
<organism evidence="2 3">
    <name type="scientific">Occallatibacter riparius</name>
    <dbReference type="NCBI Taxonomy" id="1002689"/>
    <lineage>
        <taxon>Bacteria</taxon>
        <taxon>Pseudomonadati</taxon>
        <taxon>Acidobacteriota</taxon>
        <taxon>Terriglobia</taxon>
        <taxon>Terriglobales</taxon>
        <taxon>Acidobacteriaceae</taxon>
        <taxon>Occallatibacter</taxon>
    </lineage>
</organism>
<evidence type="ECO:0000313" key="3">
    <source>
        <dbReference type="Proteomes" id="UP001059380"/>
    </source>
</evidence>
<dbReference type="RefSeq" id="WP_260791755.1">
    <property type="nucleotide sequence ID" value="NZ_CP093313.1"/>
</dbReference>
<dbReference type="Proteomes" id="UP001059380">
    <property type="component" value="Chromosome"/>
</dbReference>
<dbReference type="EMBL" id="CP093313">
    <property type="protein sequence ID" value="UWZ82569.1"/>
    <property type="molecule type" value="Genomic_DNA"/>
</dbReference>
<reference evidence="2" key="1">
    <citation type="submission" date="2021-04" db="EMBL/GenBank/DDBJ databases">
        <title>Phylogenetic analysis of Acidobacteriaceae.</title>
        <authorList>
            <person name="Qiu L."/>
            <person name="Zhang Q."/>
        </authorList>
    </citation>
    <scope>NUCLEOTIDE SEQUENCE</scope>
    <source>
        <strain evidence="2">DSM 25168</strain>
    </source>
</reference>
<feature type="compositionally biased region" description="Basic and acidic residues" evidence="1">
    <location>
        <begin position="26"/>
        <end position="42"/>
    </location>
</feature>
<dbReference type="KEGG" id="orp:MOP44_18590"/>
<proteinExistence type="predicted"/>
<gene>
    <name evidence="2" type="ORF">MOP44_18590</name>
</gene>
<keyword evidence="3" id="KW-1185">Reference proteome</keyword>
<protein>
    <submittedName>
        <fullName evidence="2">Uncharacterized protein</fullName>
    </submittedName>
</protein>